<gene>
    <name evidence="1" type="ORF">STAS_28057</name>
</gene>
<evidence type="ECO:0000313" key="1">
    <source>
        <dbReference type="EMBL" id="GER50732.1"/>
    </source>
</evidence>
<dbReference type="PANTHER" id="PTHR46871">
    <property type="entry name" value="BROMO-ADJACENT HOMOLOGY (BAH) DOMAIN-CONTAINING PROTEIN"/>
    <property type="match status" value="1"/>
</dbReference>
<sequence>MRESQNIWDDISQTQEGVVMVTGQWLYHLEEVDKKTGSVMHKCLVHFIPQNKQITGRTAGAVMHKCVVHFIPQNKQIPCYKQHPGFIVKKLNETEQRRLFNLTDKDYKDNKQHEVNLLV</sequence>
<proteinExistence type="predicted"/>
<comment type="caution">
    <text evidence="1">The sequence shown here is derived from an EMBL/GenBank/DDBJ whole genome shotgun (WGS) entry which is preliminary data.</text>
</comment>
<dbReference type="EMBL" id="BKCP01009403">
    <property type="protein sequence ID" value="GER50732.1"/>
    <property type="molecule type" value="Genomic_DNA"/>
</dbReference>
<name>A0A5A7R076_STRAF</name>
<organism evidence="1 2">
    <name type="scientific">Striga asiatica</name>
    <name type="common">Asiatic witchweed</name>
    <name type="synonym">Buchnera asiatica</name>
    <dbReference type="NCBI Taxonomy" id="4170"/>
    <lineage>
        <taxon>Eukaryota</taxon>
        <taxon>Viridiplantae</taxon>
        <taxon>Streptophyta</taxon>
        <taxon>Embryophyta</taxon>
        <taxon>Tracheophyta</taxon>
        <taxon>Spermatophyta</taxon>
        <taxon>Magnoliopsida</taxon>
        <taxon>eudicotyledons</taxon>
        <taxon>Gunneridae</taxon>
        <taxon>Pentapetalae</taxon>
        <taxon>asterids</taxon>
        <taxon>lamiids</taxon>
        <taxon>Lamiales</taxon>
        <taxon>Orobanchaceae</taxon>
        <taxon>Buchnereae</taxon>
        <taxon>Striga</taxon>
    </lineage>
</organism>
<reference evidence="2" key="1">
    <citation type="journal article" date="2019" name="Curr. Biol.">
        <title>Genome Sequence of Striga asiatica Provides Insight into the Evolution of Plant Parasitism.</title>
        <authorList>
            <person name="Yoshida S."/>
            <person name="Kim S."/>
            <person name="Wafula E.K."/>
            <person name="Tanskanen J."/>
            <person name="Kim Y.M."/>
            <person name="Honaas L."/>
            <person name="Yang Z."/>
            <person name="Spallek T."/>
            <person name="Conn C.E."/>
            <person name="Ichihashi Y."/>
            <person name="Cheong K."/>
            <person name="Cui S."/>
            <person name="Der J.P."/>
            <person name="Gundlach H."/>
            <person name="Jiao Y."/>
            <person name="Hori C."/>
            <person name="Ishida J.K."/>
            <person name="Kasahara H."/>
            <person name="Kiba T."/>
            <person name="Kim M.S."/>
            <person name="Koo N."/>
            <person name="Laohavisit A."/>
            <person name="Lee Y.H."/>
            <person name="Lumba S."/>
            <person name="McCourt P."/>
            <person name="Mortimer J.C."/>
            <person name="Mutuku J.M."/>
            <person name="Nomura T."/>
            <person name="Sasaki-Sekimoto Y."/>
            <person name="Seto Y."/>
            <person name="Wang Y."/>
            <person name="Wakatake T."/>
            <person name="Sakakibara H."/>
            <person name="Demura T."/>
            <person name="Yamaguchi S."/>
            <person name="Yoneyama K."/>
            <person name="Manabe R.I."/>
            <person name="Nelson D.C."/>
            <person name="Schulman A.H."/>
            <person name="Timko M.P."/>
            <person name="dePamphilis C.W."/>
            <person name="Choi D."/>
            <person name="Shirasu K."/>
        </authorList>
    </citation>
    <scope>NUCLEOTIDE SEQUENCE [LARGE SCALE GENOMIC DNA]</scope>
    <source>
        <strain evidence="2">cv. UVA1</strain>
    </source>
</reference>
<dbReference type="OrthoDB" id="1739907at2759"/>
<dbReference type="InterPro" id="IPR043151">
    <property type="entry name" value="BAH_sf"/>
</dbReference>
<dbReference type="Proteomes" id="UP000325081">
    <property type="component" value="Unassembled WGS sequence"/>
</dbReference>
<dbReference type="AlphaFoldDB" id="A0A5A7R076"/>
<dbReference type="Gene3D" id="2.30.30.490">
    <property type="match status" value="1"/>
</dbReference>
<dbReference type="PANTHER" id="PTHR46871:SF1">
    <property type="entry name" value="BROMO-ADJACENT HOMOLOGY (BAH) DOMAIN-CONTAINING PROTEIN"/>
    <property type="match status" value="1"/>
</dbReference>
<keyword evidence="2" id="KW-1185">Reference proteome</keyword>
<evidence type="ECO:0000313" key="2">
    <source>
        <dbReference type="Proteomes" id="UP000325081"/>
    </source>
</evidence>
<protein>
    <submittedName>
        <fullName evidence="1">Bromo-adjacent homology domain-containing family protein</fullName>
    </submittedName>
</protein>
<accession>A0A5A7R076</accession>